<keyword evidence="5" id="KW-0791">Threonine biosynthesis</keyword>
<evidence type="ECO:0000256" key="10">
    <source>
        <dbReference type="ARBA" id="ARBA00023167"/>
    </source>
</evidence>
<dbReference type="InterPro" id="IPR012280">
    <property type="entry name" value="Semialdhyde_DH_dimer_dom"/>
</dbReference>
<comment type="caution">
    <text evidence="15">The sequence shown here is derived from an EMBL/GenBank/DDBJ whole genome shotgun (WGS) entry which is preliminary data.</text>
</comment>
<dbReference type="Gene3D" id="3.40.50.720">
    <property type="entry name" value="NAD(P)-binding Rossmann-like Domain"/>
    <property type="match status" value="1"/>
</dbReference>
<dbReference type="GO" id="GO:0050661">
    <property type="term" value="F:NADP binding"/>
    <property type="evidence" value="ECO:0007669"/>
    <property type="project" value="InterPro"/>
</dbReference>
<evidence type="ECO:0000256" key="11">
    <source>
        <dbReference type="ARBA" id="ARBA00047891"/>
    </source>
</evidence>
<name>A0A933SB73_UNCEI</name>
<dbReference type="Pfam" id="PF02774">
    <property type="entry name" value="Semialdhyde_dhC"/>
    <property type="match status" value="1"/>
</dbReference>
<dbReference type="GO" id="GO:0009088">
    <property type="term" value="P:threonine biosynthetic process"/>
    <property type="evidence" value="ECO:0007669"/>
    <property type="project" value="UniProtKB-UniRule"/>
</dbReference>
<evidence type="ECO:0000256" key="2">
    <source>
        <dbReference type="ARBA" id="ARBA00011738"/>
    </source>
</evidence>
<proteinExistence type="inferred from homology"/>
<dbReference type="PANTHER" id="PTHR46278">
    <property type="entry name" value="DEHYDROGENASE, PUTATIVE-RELATED"/>
    <property type="match status" value="1"/>
</dbReference>
<protein>
    <recommendedName>
        <fullName evidence="3 12">Aspartate-semialdehyde dehydrogenase</fullName>
        <ecNumber evidence="3 12">1.2.1.11</ecNumber>
    </recommendedName>
</protein>
<evidence type="ECO:0000256" key="4">
    <source>
        <dbReference type="ARBA" id="ARBA00022605"/>
    </source>
</evidence>
<dbReference type="Gene3D" id="3.30.360.10">
    <property type="entry name" value="Dihydrodipicolinate Reductase, domain 2"/>
    <property type="match status" value="1"/>
</dbReference>
<evidence type="ECO:0000256" key="3">
    <source>
        <dbReference type="ARBA" id="ARBA00013120"/>
    </source>
</evidence>
<dbReference type="NCBIfam" id="NF011456">
    <property type="entry name" value="PRK14874.1"/>
    <property type="match status" value="1"/>
</dbReference>
<evidence type="ECO:0000313" key="16">
    <source>
        <dbReference type="Proteomes" id="UP000696931"/>
    </source>
</evidence>
<feature type="domain" description="Semialdehyde dehydrogenase NAD-binding" evidence="14">
    <location>
        <begin position="92"/>
        <end position="207"/>
    </location>
</feature>
<comment type="catalytic activity">
    <reaction evidence="11">
        <text>L-aspartate 4-semialdehyde + phosphate + NADP(+) = 4-phospho-L-aspartate + NADPH + H(+)</text>
        <dbReference type="Rhea" id="RHEA:24284"/>
        <dbReference type="ChEBI" id="CHEBI:15378"/>
        <dbReference type="ChEBI" id="CHEBI:43474"/>
        <dbReference type="ChEBI" id="CHEBI:57535"/>
        <dbReference type="ChEBI" id="CHEBI:57783"/>
        <dbReference type="ChEBI" id="CHEBI:58349"/>
        <dbReference type="ChEBI" id="CHEBI:537519"/>
        <dbReference type="EC" id="1.2.1.11"/>
    </reaction>
</comment>
<dbReference type="GO" id="GO:0009097">
    <property type="term" value="P:isoleucine biosynthetic process"/>
    <property type="evidence" value="ECO:0007669"/>
    <property type="project" value="UniProtKB-UniRule"/>
</dbReference>
<sequence>MATPRGTDVFRGPGARGTGGRRRAHLDASQFRQRRRGLESVDTRRERRLSCGLASCSRFPPCGAPGPPASVARPWPRPRRDADHRETLVPRIVAILGATGQVGRTMLALLEERAFPCDGVKLLASPSSAGRTLTFRGAEVPVEPVGPGAFDGCEFALFGVKNPIAQQWSGPAREAGATVIDNSSAYRYVDDVPLVVPEVNGALLAARPTLIANPNCSAAPVVLALAALRPLGTLKKLLVSTYQSVSGAGSAALDDLEAGVKAGWGGATPPRLADGRPPFAFNCIPHIDRFEDNGYTREEMKVVWETRKILGLPDLPVTVTAVRVPVRIGHSAAVHAWFDRPVSPDDARAAWAAFPGIEVQDDPAHLRYPLPLDVAGRDPVVVGRARVDLMEPNGLAFFYVSDNLRKGAALNAVQIAEACLAARKHS</sequence>
<dbReference type="GO" id="GO:0051287">
    <property type="term" value="F:NAD binding"/>
    <property type="evidence" value="ECO:0007669"/>
    <property type="project" value="InterPro"/>
</dbReference>
<accession>A0A933SB73</accession>
<reference evidence="15" key="1">
    <citation type="submission" date="2020-07" db="EMBL/GenBank/DDBJ databases">
        <title>Huge and variable diversity of episymbiotic CPR bacteria and DPANN archaea in groundwater ecosystems.</title>
        <authorList>
            <person name="He C.Y."/>
            <person name="Keren R."/>
            <person name="Whittaker M."/>
            <person name="Farag I.F."/>
            <person name="Doudna J."/>
            <person name="Cate J.H.D."/>
            <person name="Banfield J.F."/>
        </authorList>
    </citation>
    <scope>NUCLEOTIDE SEQUENCE</scope>
    <source>
        <strain evidence="15">NC_groundwater_1813_Pr3_B-0.1um_71_17</strain>
    </source>
</reference>
<feature type="region of interest" description="Disordered" evidence="13">
    <location>
        <begin position="1"/>
        <end position="41"/>
    </location>
</feature>
<organism evidence="15 16">
    <name type="scientific">Eiseniibacteriota bacterium</name>
    <dbReference type="NCBI Taxonomy" id="2212470"/>
    <lineage>
        <taxon>Bacteria</taxon>
        <taxon>Candidatus Eiseniibacteriota</taxon>
    </lineage>
</organism>
<dbReference type="InterPro" id="IPR005986">
    <property type="entry name" value="Asp_semialdehyde_DH_beta"/>
</dbReference>
<keyword evidence="8 15" id="KW-0560">Oxidoreductase</keyword>
<dbReference type="NCBIfam" id="TIGR01296">
    <property type="entry name" value="asd_B"/>
    <property type="match status" value="1"/>
</dbReference>
<dbReference type="SUPFAM" id="SSF51735">
    <property type="entry name" value="NAD(P)-binding Rossmann-fold domains"/>
    <property type="match status" value="1"/>
</dbReference>
<dbReference type="Proteomes" id="UP000696931">
    <property type="component" value="Unassembled WGS sequence"/>
</dbReference>
<dbReference type="EC" id="1.2.1.11" evidence="3 12"/>
<gene>
    <name evidence="15" type="ORF">HZA61_05515</name>
</gene>
<keyword evidence="4" id="KW-0028">Amino-acid biosynthesis</keyword>
<dbReference type="GO" id="GO:0009086">
    <property type="term" value="P:methionine biosynthetic process"/>
    <property type="evidence" value="ECO:0007669"/>
    <property type="project" value="UniProtKB-UniRule"/>
</dbReference>
<evidence type="ECO:0000259" key="14">
    <source>
        <dbReference type="SMART" id="SM00859"/>
    </source>
</evidence>
<dbReference type="GO" id="GO:0046983">
    <property type="term" value="F:protein dimerization activity"/>
    <property type="evidence" value="ECO:0007669"/>
    <property type="project" value="InterPro"/>
</dbReference>
<evidence type="ECO:0000256" key="12">
    <source>
        <dbReference type="NCBIfam" id="TIGR01296"/>
    </source>
</evidence>
<dbReference type="GO" id="GO:0019877">
    <property type="term" value="P:diaminopimelate biosynthetic process"/>
    <property type="evidence" value="ECO:0007669"/>
    <property type="project" value="UniProtKB-KW"/>
</dbReference>
<evidence type="ECO:0000256" key="1">
    <source>
        <dbReference type="ARBA" id="ARBA00010584"/>
    </source>
</evidence>
<evidence type="ECO:0000256" key="5">
    <source>
        <dbReference type="ARBA" id="ARBA00022697"/>
    </source>
</evidence>
<dbReference type="Pfam" id="PF01118">
    <property type="entry name" value="Semialdhyde_dh"/>
    <property type="match status" value="1"/>
</dbReference>
<keyword evidence="6" id="KW-0521">NADP</keyword>
<evidence type="ECO:0000313" key="15">
    <source>
        <dbReference type="EMBL" id="MBI5168922.1"/>
    </source>
</evidence>
<dbReference type="InterPro" id="IPR000534">
    <property type="entry name" value="Semialdehyde_DH_NAD-bd"/>
</dbReference>
<dbReference type="AlphaFoldDB" id="A0A933SB73"/>
<dbReference type="PANTHER" id="PTHR46278:SF2">
    <property type="entry name" value="ASPARTATE-SEMIALDEHYDE DEHYDROGENASE"/>
    <property type="match status" value="1"/>
</dbReference>
<evidence type="ECO:0000256" key="13">
    <source>
        <dbReference type="SAM" id="MobiDB-lite"/>
    </source>
</evidence>
<comment type="similarity">
    <text evidence="1">Belongs to the aspartate-semialdehyde dehydrogenase family.</text>
</comment>
<dbReference type="InterPro" id="IPR036291">
    <property type="entry name" value="NAD(P)-bd_dom_sf"/>
</dbReference>
<dbReference type="GO" id="GO:0004073">
    <property type="term" value="F:aspartate-semialdehyde dehydrogenase activity"/>
    <property type="evidence" value="ECO:0007669"/>
    <property type="project" value="UniProtKB-UniRule"/>
</dbReference>
<dbReference type="CDD" id="cd02316">
    <property type="entry name" value="VcASADH2_like_N"/>
    <property type="match status" value="1"/>
</dbReference>
<keyword evidence="9" id="KW-0457">Lysine biosynthesis</keyword>
<evidence type="ECO:0000256" key="9">
    <source>
        <dbReference type="ARBA" id="ARBA00023154"/>
    </source>
</evidence>
<dbReference type="SMART" id="SM00859">
    <property type="entry name" value="Semialdhyde_dh"/>
    <property type="match status" value="1"/>
</dbReference>
<keyword evidence="10" id="KW-0486">Methionine biosynthesis</keyword>
<evidence type="ECO:0000256" key="7">
    <source>
        <dbReference type="ARBA" id="ARBA00022915"/>
    </source>
</evidence>
<comment type="subunit">
    <text evidence="2">Homodimer.</text>
</comment>
<dbReference type="CDD" id="cd18131">
    <property type="entry name" value="ASADH_C_bac_euk_like"/>
    <property type="match status" value="1"/>
</dbReference>
<dbReference type="EMBL" id="JACRIW010000038">
    <property type="protein sequence ID" value="MBI5168922.1"/>
    <property type="molecule type" value="Genomic_DNA"/>
</dbReference>
<dbReference type="SUPFAM" id="SSF55347">
    <property type="entry name" value="Glyceraldehyde-3-phosphate dehydrogenase-like, C-terminal domain"/>
    <property type="match status" value="1"/>
</dbReference>
<evidence type="ECO:0000256" key="8">
    <source>
        <dbReference type="ARBA" id="ARBA00023002"/>
    </source>
</evidence>
<evidence type="ECO:0000256" key="6">
    <source>
        <dbReference type="ARBA" id="ARBA00022857"/>
    </source>
</evidence>
<dbReference type="GO" id="GO:0009089">
    <property type="term" value="P:lysine biosynthetic process via diaminopimelate"/>
    <property type="evidence" value="ECO:0007669"/>
    <property type="project" value="UniProtKB-UniRule"/>
</dbReference>
<keyword evidence="7" id="KW-0220">Diaminopimelate biosynthesis</keyword>